<accession>A0A1U9NKV9</accession>
<keyword evidence="12" id="KW-0675">Receptor</keyword>
<reference evidence="13" key="1">
    <citation type="submission" date="2017-02" db="EMBL/GenBank/DDBJ databases">
        <title>Comparative genomics and description of representatives of a novel lineage of planctomycetes thriving in anoxic sediments.</title>
        <authorList>
            <person name="Spring S."/>
            <person name="Bunk B."/>
            <person name="Sproer C."/>
        </authorList>
    </citation>
    <scope>NUCLEOTIDE SEQUENCE [LARGE SCALE GENOMIC DNA]</scope>
    <source>
        <strain evidence="13">ST-NAGAB-D1</strain>
    </source>
</reference>
<evidence type="ECO:0000313" key="12">
    <source>
        <dbReference type="EMBL" id="AQT68573.1"/>
    </source>
</evidence>
<dbReference type="Gene3D" id="1.10.287.950">
    <property type="entry name" value="Methyl-accepting chemotaxis protein"/>
    <property type="match status" value="1"/>
</dbReference>
<gene>
    <name evidence="12" type="primary">tap_3</name>
    <name evidence="12" type="ORF">STSP2_01741</name>
</gene>
<proteinExistence type="inferred from homology"/>
<feature type="transmembrane region" description="Helical" evidence="10">
    <location>
        <begin position="12"/>
        <end position="32"/>
    </location>
</feature>
<organism evidence="12 13">
    <name type="scientific">Anaerohalosphaera lusitana</name>
    <dbReference type="NCBI Taxonomy" id="1936003"/>
    <lineage>
        <taxon>Bacteria</taxon>
        <taxon>Pseudomonadati</taxon>
        <taxon>Planctomycetota</taxon>
        <taxon>Phycisphaerae</taxon>
        <taxon>Sedimentisphaerales</taxon>
        <taxon>Anaerohalosphaeraceae</taxon>
        <taxon>Anaerohalosphaera</taxon>
    </lineage>
</organism>
<dbReference type="EMBL" id="CP019791">
    <property type="protein sequence ID" value="AQT68573.1"/>
    <property type="molecule type" value="Genomic_DNA"/>
</dbReference>
<feature type="compositionally biased region" description="Low complexity" evidence="9">
    <location>
        <begin position="330"/>
        <end position="339"/>
    </location>
</feature>
<evidence type="ECO:0000256" key="5">
    <source>
        <dbReference type="ARBA" id="ARBA00022989"/>
    </source>
</evidence>
<evidence type="ECO:0000256" key="9">
    <source>
        <dbReference type="SAM" id="MobiDB-lite"/>
    </source>
</evidence>
<dbReference type="Pfam" id="PF00015">
    <property type="entry name" value="MCPsignal"/>
    <property type="match status" value="1"/>
</dbReference>
<dbReference type="PRINTS" id="PR00260">
    <property type="entry name" value="CHEMTRNSDUCR"/>
</dbReference>
<dbReference type="KEGG" id="alus:STSP2_01741"/>
<dbReference type="CDD" id="cd11386">
    <property type="entry name" value="MCP_signal"/>
    <property type="match status" value="1"/>
</dbReference>
<dbReference type="SUPFAM" id="SSF58104">
    <property type="entry name" value="Methyl-accepting chemotaxis protein (MCP) signaling domain"/>
    <property type="match status" value="1"/>
</dbReference>
<evidence type="ECO:0000259" key="11">
    <source>
        <dbReference type="PROSITE" id="PS50111"/>
    </source>
</evidence>
<dbReference type="InterPro" id="IPR033479">
    <property type="entry name" value="dCache_1"/>
</dbReference>
<dbReference type="GO" id="GO:0004888">
    <property type="term" value="F:transmembrane signaling receptor activity"/>
    <property type="evidence" value="ECO:0007669"/>
    <property type="project" value="InterPro"/>
</dbReference>
<protein>
    <submittedName>
        <fullName evidence="12">Dipeptide chemoreceptor protein</fullName>
    </submittedName>
</protein>
<keyword evidence="8" id="KW-0807">Transducer</keyword>
<feature type="region of interest" description="Disordered" evidence="9">
    <location>
        <begin position="330"/>
        <end position="393"/>
    </location>
</feature>
<evidence type="ECO:0000256" key="10">
    <source>
        <dbReference type="SAM" id="Phobius"/>
    </source>
</evidence>
<feature type="transmembrane region" description="Helical" evidence="10">
    <location>
        <begin position="284"/>
        <end position="304"/>
    </location>
</feature>
<feature type="compositionally biased region" description="Low complexity" evidence="9">
    <location>
        <begin position="351"/>
        <end position="366"/>
    </location>
</feature>
<keyword evidence="5 10" id="KW-1133">Transmembrane helix</keyword>
<evidence type="ECO:0000256" key="3">
    <source>
        <dbReference type="ARBA" id="ARBA00022500"/>
    </source>
</evidence>
<evidence type="ECO:0000256" key="2">
    <source>
        <dbReference type="ARBA" id="ARBA00022475"/>
    </source>
</evidence>
<evidence type="ECO:0000256" key="4">
    <source>
        <dbReference type="ARBA" id="ARBA00022692"/>
    </source>
</evidence>
<dbReference type="Proteomes" id="UP000189674">
    <property type="component" value="Chromosome"/>
</dbReference>
<dbReference type="PROSITE" id="PS50111">
    <property type="entry name" value="CHEMOTAXIS_TRANSDUC_2"/>
    <property type="match status" value="1"/>
</dbReference>
<keyword evidence="6 10" id="KW-0472">Membrane</keyword>
<dbReference type="CDD" id="cd18773">
    <property type="entry name" value="PDC1_HK_sensor"/>
    <property type="match status" value="1"/>
</dbReference>
<evidence type="ECO:0000256" key="6">
    <source>
        <dbReference type="ARBA" id="ARBA00023136"/>
    </source>
</evidence>
<evidence type="ECO:0000256" key="7">
    <source>
        <dbReference type="ARBA" id="ARBA00029447"/>
    </source>
</evidence>
<evidence type="ECO:0000256" key="8">
    <source>
        <dbReference type="PROSITE-ProRule" id="PRU00284"/>
    </source>
</evidence>
<dbReference type="PANTHER" id="PTHR43531">
    <property type="entry name" value="PROTEIN ICFG"/>
    <property type="match status" value="1"/>
</dbReference>
<dbReference type="STRING" id="1936003.STSP2_01741"/>
<dbReference type="InterPro" id="IPR051310">
    <property type="entry name" value="MCP_chemotaxis"/>
</dbReference>
<keyword evidence="13" id="KW-1185">Reference proteome</keyword>
<dbReference type="InterPro" id="IPR054687">
    <property type="entry name" value="Two-CW_dom"/>
</dbReference>
<dbReference type="FunFam" id="1.10.287.950:FF:000001">
    <property type="entry name" value="Methyl-accepting chemotaxis sensory transducer"/>
    <property type="match status" value="1"/>
</dbReference>
<dbReference type="Pfam" id="PF02743">
    <property type="entry name" value="dCache_1"/>
    <property type="match status" value="1"/>
</dbReference>
<sequence>MGKMNFRTKLIIWVVPVCVASVALLAFTFYISASKGIKSQVRVNLDQIVTKTHDQLQDWVSDRERDALVLSKDKTLAMACQGERVEEARQKLESYFENVPFYEAMFLADANGKIFLDSVGGNATGIDISAIDVYSQNVKEAQAGRVYAGDVAVSPASGRPVSLVTAPIMKEGQCIGMVGTPIEIEYLSDKLGKGTKIGETGYVFICRSDGMTFVHPSKKHIMKTNIGKLDFGKEILEKKNGVVKYEWQGDAKIAMVKTYDKKGWIIAGTATDKEFFASIAKLKYTATVFAIISAVVITGITWLVTTKVYKVISRVSGALSASSEQIRSASGQVSQSSQSLAEGATEQAAGLEETSSSLEEMSSMTSQNADSAQQASTLANHSTSAAQKGSEAMGRMNEAIAEIEKSSDDTAKIIKVIDEIAFQTNLLALNAAVEAARAGEAGKGFAVVAEEVRNLAMRSAQAAKDTSELIKQSVHNTGVGVEIAKEVGGALDEIVSGVNKTSDLIAEIAAATSEQSQGIEQVNTAVSQMDKVTQQNAASAEESASAAEELDAQARQMNGIVNELMDVVGLDHISEDAHSSRAAAGSFSFRASDSVFHEIADSSDRPCWEYKDCGRIPGGKNVDSLGVCPAYPDHGHECWNVAGTFCGGKVQGSQAQKLMSCVECGFYKGCKSRSACKK</sequence>
<dbReference type="SMART" id="SM00283">
    <property type="entry name" value="MA"/>
    <property type="match status" value="1"/>
</dbReference>
<feature type="compositionally biased region" description="Polar residues" evidence="9">
    <location>
        <begin position="367"/>
        <end position="387"/>
    </location>
</feature>
<dbReference type="OrthoDB" id="2513043at2"/>
<dbReference type="GO" id="GO:0007165">
    <property type="term" value="P:signal transduction"/>
    <property type="evidence" value="ECO:0007669"/>
    <property type="project" value="UniProtKB-KW"/>
</dbReference>
<evidence type="ECO:0000313" key="13">
    <source>
        <dbReference type="Proteomes" id="UP000189674"/>
    </source>
</evidence>
<dbReference type="InterPro" id="IPR004090">
    <property type="entry name" value="Chemotax_Me-accpt_rcpt"/>
</dbReference>
<keyword evidence="3" id="KW-0145">Chemotaxis</keyword>
<dbReference type="NCBIfam" id="NF045718">
    <property type="entry name" value="two_CW_domain"/>
    <property type="match status" value="1"/>
</dbReference>
<dbReference type="InterPro" id="IPR004089">
    <property type="entry name" value="MCPsignal_dom"/>
</dbReference>
<dbReference type="Gene3D" id="3.30.450.20">
    <property type="entry name" value="PAS domain"/>
    <property type="match status" value="2"/>
</dbReference>
<dbReference type="GO" id="GO:0006935">
    <property type="term" value="P:chemotaxis"/>
    <property type="evidence" value="ECO:0007669"/>
    <property type="project" value="UniProtKB-KW"/>
</dbReference>
<comment type="subcellular location">
    <subcellularLocation>
        <location evidence="1">Cell membrane</location>
        <topology evidence="1">Multi-pass membrane protein</topology>
    </subcellularLocation>
</comment>
<dbReference type="CDD" id="cd12912">
    <property type="entry name" value="PDC2_MCP_like"/>
    <property type="match status" value="1"/>
</dbReference>
<keyword evidence="4 10" id="KW-0812">Transmembrane</keyword>
<name>A0A1U9NKV9_9BACT</name>
<feature type="domain" description="Methyl-accepting transducer" evidence="11">
    <location>
        <begin position="322"/>
        <end position="551"/>
    </location>
</feature>
<dbReference type="PANTHER" id="PTHR43531:SF11">
    <property type="entry name" value="METHYL-ACCEPTING CHEMOTAXIS PROTEIN 3"/>
    <property type="match status" value="1"/>
</dbReference>
<comment type="similarity">
    <text evidence="7">Belongs to the methyl-accepting chemotaxis (MCP) protein family.</text>
</comment>
<keyword evidence="2" id="KW-1003">Cell membrane</keyword>
<dbReference type="AlphaFoldDB" id="A0A1U9NKV9"/>
<dbReference type="GO" id="GO:0005886">
    <property type="term" value="C:plasma membrane"/>
    <property type="evidence" value="ECO:0007669"/>
    <property type="project" value="UniProtKB-SubCell"/>
</dbReference>
<evidence type="ECO:0000256" key="1">
    <source>
        <dbReference type="ARBA" id="ARBA00004651"/>
    </source>
</evidence>